<dbReference type="InterPro" id="IPR001503">
    <property type="entry name" value="Glyco_trans_10"/>
</dbReference>
<reference evidence="5 6" key="1">
    <citation type="journal article" date="2016" name="Front. Microbiol.">
        <title>Genomic Resource of Rice Seed Associated Bacteria.</title>
        <authorList>
            <person name="Midha S."/>
            <person name="Bansal K."/>
            <person name="Sharma S."/>
            <person name="Kumar N."/>
            <person name="Patil P.P."/>
            <person name="Chaudhry V."/>
            <person name="Patil P.B."/>
        </authorList>
    </citation>
    <scope>NUCLEOTIDE SEQUENCE [LARGE SCALE GENOMIC DNA]</scope>
    <source>
        <strain evidence="5 6">NS258</strain>
    </source>
</reference>
<dbReference type="PANTHER" id="PTHR11929">
    <property type="entry name" value="ALPHA- 1,3 -FUCOSYLTRANSFERASE"/>
    <property type="match status" value="1"/>
</dbReference>
<dbReference type="Proteomes" id="UP000074410">
    <property type="component" value="Unassembled WGS sequence"/>
</dbReference>
<name>A0A147J8I7_9SPHN</name>
<proteinExistence type="inferred from homology"/>
<organism evidence="5 6">
    <name type="scientific">Sphingomonas sanguinis</name>
    <dbReference type="NCBI Taxonomy" id="33051"/>
    <lineage>
        <taxon>Bacteria</taxon>
        <taxon>Pseudomonadati</taxon>
        <taxon>Pseudomonadota</taxon>
        <taxon>Alphaproteobacteria</taxon>
        <taxon>Sphingomonadales</taxon>
        <taxon>Sphingomonadaceae</taxon>
        <taxon>Sphingomonas</taxon>
    </lineage>
</organism>
<comment type="caution">
    <text evidence="5">The sequence shown here is derived from an EMBL/GenBank/DDBJ whole genome shotgun (WGS) entry which is preliminary data.</text>
</comment>
<evidence type="ECO:0000313" key="5">
    <source>
        <dbReference type="EMBL" id="KTW13344.1"/>
    </source>
</evidence>
<dbReference type="InterPro" id="IPR055270">
    <property type="entry name" value="Glyco_tran_10_C"/>
</dbReference>
<evidence type="ECO:0000313" key="6">
    <source>
        <dbReference type="Proteomes" id="UP000074410"/>
    </source>
</evidence>
<keyword evidence="3" id="KW-0808">Transferase</keyword>
<sequence length="337" mass="38678">MTSARPSVNILHGYHHPLFAPHFDPERDGFDLFENSHEDRVWDVVIAFEAVDSPLTLRVRGGNLVFISGEPPEIGNHAKAFLRQFDQIFCAGVTSGTAPMVSGKQHFNNWHFGYSRDSGYRYDHRFIKELPAPEKHQALSTITSNLNYLPMHIKRRRLIERLEQDYGDKIGIFGRPHRFVEYKEDAILDYRFHLCIENCSVPDLWTEKIADALLSYAVPVYAGCTNIEDYFPGATIKIDLDDYAAARRTIDMILTEGEDLYRAHLPAVIEARRKLIETFDISALARRVLAASHTRDAHSITLRPEAAYPLAGLRSLLARGRRKVRTWIWRQRIARHG</sequence>
<dbReference type="Gene3D" id="3.40.50.11660">
    <property type="entry name" value="Glycosyl transferase family 10, C-terminal domain"/>
    <property type="match status" value="1"/>
</dbReference>
<evidence type="ECO:0000256" key="3">
    <source>
        <dbReference type="ARBA" id="ARBA00022679"/>
    </source>
</evidence>
<evidence type="ECO:0000256" key="1">
    <source>
        <dbReference type="ARBA" id="ARBA00008919"/>
    </source>
</evidence>
<dbReference type="SUPFAM" id="SSF53756">
    <property type="entry name" value="UDP-Glycosyltransferase/glycogen phosphorylase"/>
    <property type="match status" value="1"/>
</dbReference>
<dbReference type="InterPro" id="IPR038577">
    <property type="entry name" value="GT10-like_C_sf"/>
</dbReference>
<dbReference type="PANTHER" id="PTHR11929:SF226">
    <property type="entry name" value="ATP-DEPENDENT DNA HELICASE-RELATED"/>
    <property type="match status" value="1"/>
</dbReference>
<feature type="domain" description="Fucosyltransferase C-terminal" evidence="4">
    <location>
        <begin position="133"/>
        <end position="261"/>
    </location>
</feature>
<dbReference type="RefSeq" id="WP_058716811.1">
    <property type="nucleotide sequence ID" value="NZ_LDTC01000064.1"/>
</dbReference>
<evidence type="ECO:0000256" key="2">
    <source>
        <dbReference type="ARBA" id="ARBA00022676"/>
    </source>
</evidence>
<keyword evidence="2" id="KW-0328">Glycosyltransferase</keyword>
<comment type="similarity">
    <text evidence="1">Belongs to the glycosyltransferase 10 family.</text>
</comment>
<dbReference type="Pfam" id="PF00852">
    <property type="entry name" value="Glyco_transf_10"/>
    <property type="match status" value="1"/>
</dbReference>
<protein>
    <recommendedName>
        <fullName evidence="4">Fucosyltransferase C-terminal domain-containing protein</fullName>
    </recommendedName>
</protein>
<dbReference type="GO" id="GO:0016020">
    <property type="term" value="C:membrane"/>
    <property type="evidence" value="ECO:0007669"/>
    <property type="project" value="InterPro"/>
</dbReference>
<gene>
    <name evidence="5" type="ORF">NS258_09290</name>
</gene>
<dbReference type="EMBL" id="LDTC01000064">
    <property type="protein sequence ID" value="KTW13344.1"/>
    <property type="molecule type" value="Genomic_DNA"/>
</dbReference>
<accession>A0A147J8I7</accession>
<dbReference type="AlphaFoldDB" id="A0A147J8I7"/>
<evidence type="ECO:0000259" key="4">
    <source>
        <dbReference type="Pfam" id="PF00852"/>
    </source>
</evidence>
<dbReference type="GO" id="GO:0046920">
    <property type="term" value="F:alpha-(1-&gt;3)-fucosyltransferase activity"/>
    <property type="evidence" value="ECO:0007669"/>
    <property type="project" value="TreeGrafter"/>
</dbReference>
<dbReference type="PATRIC" id="fig|33051.5.peg.2929"/>